<evidence type="ECO:0000256" key="3">
    <source>
        <dbReference type="ARBA" id="ARBA00022692"/>
    </source>
</evidence>
<dbReference type="AlphaFoldDB" id="A0A1W0WV65"/>
<feature type="transmembrane region" description="Helical" evidence="7">
    <location>
        <begin position="357"/>
        <end position="377"/>
    </location>
</feature>
<keyword evidence="5 7" id="KW-0472">Membrane</keyword>
<dbReference type="GO" id="GO:0016020">
    <property type="term" value="C:membrane"/>
    <property type="evidence" value="ECO:0007669"/>
    <property type="project" value="UniProtKB-SubCell"/>
</dbReference>
<keyword evidence="4 7" id="KW-1133">Transmembrane helix</keyword>
<feature type="transmembrane region" description="Helical" evidence="7">
    <location>
        <begin position="799"/>
        <end position="817"/>
    </location>
</feature>
<feature type="transmembrane region" description="Helical" evidence="7">
    <location>
        <begin position="37"/>
        <end position="58"/>
    </location>
</feature>
<dbReference type="PANTHER" id="PTHR21716">
    <property type="entry name" value="TRANSMEMBRANE PROTEIN"/>
    <property type="match status" value="1"/>
</dbReference>
<evidence type="ECO:0000256" key="1">
    <source>
        <dbReference type="ARBA" id="ARBA00004141"/>
    </source>
</evidence>
<dbReference type="PANTHER" id="PTHR21716:SF4">
    <property type="entry name" value="TRANSMEMBRANE PROTEIN 245"/>
    <property type="match status" value="1"/>
</dbReference>
<accession>A0A1W0WV65</accession>
<feature type="transmembrane region" description="Helical" evidence="7">
    <location>
        <begin position="167"/>
        <end position="190"/>
    </location>
</feature>
<feature type="transmembrane region" description="Helical" evidence="7">
    <location>
        <begin position="829"/>
        <end position="862"/>
    </location>
</feature>
<evidence type="ECO:0000256" key="5">
    <source>
        <dbReference type="ARBA" id="ARBA00023136"/>
    </source>
</evidence>
<feature type="compositionally biased region" description="Polar residues" evidence="6">
    <location>
        <begin position="949"/>
        <end position="959"/>
    </location>
</feature>
<keyword evidence="9" id="KW-1185">Reference proteome</keyword>
<keyword evidence="3 7" id="KW-0812">Transmembrane</keyword>
<dbReference type="OrthoDB" id="5970161at2759"/>
<sequence length="1012" mass="112864">MPSHRARHHSRVTESWQNFVALVSSFSGGHELAFRQALFTAVAHFFLIVVVLICFQLYVILQTFLKPLVWAALTGTILFPLKSYLAHGARGWIEEVKERKTSLFVGIVATPFQLIDSGFNYFGTEVLDFVWNHYSKLCWGAISLLGCFLAQLLLWNHMEGIVRLSQIFGRALGFFSSKAIWLLIFPYILAVNSLWTPQHRQTLRILAWPLWIWLGLHLSSLLGSLAAPVLIVVGVILGLGFVTELKVVKKKIQRAHTVHRLCDHSEAPLDDNPDKSPLDSTFWQVLSSSVHHLVTDSLAEVHEDSRDGHGEYFSEEDVTVSSTPMTTRRCLPGMASPPLLAELKLFGVNKEKQGTRYMLYLFWMFALVEVLTHYYVIPLLLVPVAYRIARVFGQKRGAWTALAQYVQELKNKAKGWVMSRRDIVAPTALRGLVRLAKQGDAKMLTLLEDCVDESVSLLLVLMVFVGMGVSGLIVTMQVQQETVYLVGMSSEFLNETIVNHPEYMQWLPEGAQVQETVRSAMDSVYMYGRDWIVGSLREAISDENATRAGLIEKEILSLADRVYQFYVPRNRSISIPHGMLRQNSIWGNRSLANPLYPLLSEHDDKWWSFHVWAQLNETWYKASGALDWKSATAYIKNNIDTFTSVMESIWGICKGNFAMVFSLITTILSIFLIYFSALVHFIFCGLVYIAALYYLLCSSKDRYRPLDLIGVISPSVAEAGHVAEIIEQTISDIFAASFKMAAFYGFFTWVLLSLFGIYIRFIPSVLASLLAVCPLVPPYVACIPALCELWFLRGEYIPAILMALGAVGPSMFVDIAIYGDVKTAHPYMFALSVAGGIIAMGLEGAVLGPVMLCILLIVVQVYRRILQRSPKPNDPTVPTSLGQALADTLISPTTPDEKKITSDTGINMMNVFNRQESVSTYPAALLAVAEAEVSLLRQTPEPEPLVDSSVDSPSKSFASPNADALSTSRRRERLSSFGSKGGLDRKQSTPKESSSTTAIPDFGQSPVIRTSL</sequence>
<dbReference type="InterPro" id="IPR002549">
    <property type="entry name" value="AI-2E-like"/>
</dbReference>
<feature type="transmembrane region" description="Helical" evidence="7">
    <location>
        <begin position="134"/>
        <end position="155"/>
    </location>
</feature>
<feature type="transmembrane region" description="Helical" evidence="7">
    <location>
        <begin position="680"/>
        <end position="696"/>
    </location>
</feature>
<feature type="transmembrane region" description="Helical" evidence="7">
    <location>
        <begin position="656"/>
        <end position="674"/>
    </location>
</feature>
<comment type="caution">
    <text evidence="8">The sequence shown here is derived from an EMBL/GenBank/DDBJ whole genome shotgun (WGS) entry which is preliminary data.</text>
</comment>
<evidence type="ECO:0000256" key="4">
    <source>
        <dbReference type="ARBA" id="ARBA00022989"/>
    </source>
</evidence>
<dbReference type="EMBL" id="MTYJ01000043">
    <property type="protein sequence ID" value="OQV19095.1"/>
    <property type="molecule type" value="Genomic_DNA"/>
</dbReference>
<comment type="similarity">
    <text evidence="2">Belongs to the autoinducer-2 exporter (AI-2E) (TC 2.A.86) family.</text>
</comment>
<feature type="region of interest" description="Disordered" evidence="6">
    <location>
        <begin position="940"/>
        <end position="1012"/>
    </location>
</feature>
<comment type="subcellular location">
    <subcellularLocation>
        <location evidence="1">Membrane</location>
        <topology evidence="1">Multi-pass membrane protein</topology>
    </subcellularLocation>
</comment>
<feature type="transmembrane region" description="Helical" evidence="7">
    <location>
        <begin position="210"/>
        <end position="242"/>
    </location>
</feature>
<evidence type="ECO:0000256" key="6">
    <source>
        <dbReference type="SAM" id="MobiDB-lite"/>
    </source>
</evidence>
<feature type="transmembrane region" description="Helical" evidence="7">
    <location>
        <begin position="765"/>
        <end position="787"/>
    </location>
</feature>
<proteinExistence type="inferred from homology"/>
<evidence type="ECO:0000256" key="2">
    <source>
        <dbReference type="ARBA" id="ARBA00009773"/>
    </source>
</evidence>
<feature type="transmembrane region" description="Helical" evidence="7">
    <location>
        <begin position="102"/>
        <end position="122"/>
    </location>
</feature>
<gene>
    <name evidence="8" type="ORF">BV898_06950</name>
</gene>
<protein>
    <submittedName>
        <fullName evidence="8">Transmembrane protein 245</fullName>
    </submittedName>
</protein>
<reference evidence="9" key="1">
    <citation type="submission" date="2017-01" db="EMBL/GenBank/DDBJ databases">
        <title>Comparative genomics of anhydrobiosis in the tardigrade Hypsibius dujardini.</title>
        <authorList>
            <person name="Yoshida Y."/>
            <person name="Koutsovoulos G."/>
            <person name="Laetsch D."/>
            <person name="Stevens L."/>
            <person name="Kumar S."/>
            <person name="Horikawa D."/>
            <person name="Ishino K."/>
            <person name="Komine S."/>
            <person name="Tomita M."/>
            <person name="Blaxter M."/>
            <person name="Arakawa K."/>
        </authorList>
    </citation>
    <scope>NUCLEOTIDE SEQUENCE [LARGE SCALE GENOMIC DNA]</scope>
    <source>
        <strain evidence="9">Z151</strain>
    </source>
</reference>
<feature type="transmembrane region" description="Helical" evidence="7">
    <location>
        <begin position="64"/>
        <end position="81"/>
    </location>
</feature>
<organism evidence="8 9">
    <name type="scientific">Hypsibius exemplaris</name>
    <name type="common">Freshwater tardigrade</name>
    <dbReference type="NCBI Taxonomy" id="2072580"/>
    <lineage>
        <taxon>Eukaryota</taxon>
        <taxon>Metazoa</taxon>
        <taxon>Ecdysozoa</taxon>
        <taxon>Tardigrada</taxon>
        <taxon>Eutardigrada</taxon>
        <taxon>Parachela</taxon>
        <taxon>Hypsibioidea</taxon>
        <taxon>Hypsibiidae</taxon>
        <taxon>Hypsibius</taxon>
    </lineage>
</organism>
<name>A0A1W0WV65_HYPEX</name>
<dbReference type="Proteomes" id="UP000192578">
    <property type="component" value="Unassembled WGS sequence"/>
</dbReference>
<evidence type="ECO:0000313" key="9">
    <source>
        <dbReference type="Proteomes" id="UP000192578"/>
    </source>
</evidence>
<evidence type="ECO:0000256" key="7">
    <source>
        <dbReference type="SAM" id="Phobius"/>
    </source>
</evidence>
<evidence type="ECO:0000313" key="8">
    <source>
        <dbReference type="EMBL" id="OQV19095.1"/>
    </source>
</evidence>
<feature type="transmembrane region" description="Helical" evidence="7">
    <location>
        <begin position="741"/>
        <end position="759"/>
    </location>
</feature>
<feature type="transmembrane region" description="Helical" evidence="7">
    <location>
        <begin position="455"/>
        <end position="474"/>
    </location>
</feature>